<keyword evidence="2" id="KW-0539">Nucleus</keyword>
<name>A0A2V3IEG3_9FLOR</name>
<gene>
    <name evidence="5" type="ORF">BWQ96_09829</name>
</gene>
<dbReference type="InterPro" id="IPR000953">
    <property type="entry name" value="Chromo/chromo_shadow_dom"/>
</dbReference>
<evidence type="ECO:0000256" key="1">
    <source>
        <dbReference type="ARBA" id="ARBA00004123"/>
    </source>
</evidence>
<feature type="domain" description="Chromo" evidence="4">
    <location>
        <begin position="223"/>
        <end position="261"/>
    </location>
</feature>
<dbReference type="STRING" id="448386.A0A2V3IEG3"/>
<evidence type="ECO:0000313" key="6">
    <source>
        <dbReference type="Proteomes" id="UP000247409"/>
    </source>
</evidence>
<comment type="subcellular location">
    <subcellularLocation>
        <location evidence="1">Nucleus</location>
    </subcellularLocation>
</comment>
<accession>A0A2V3IEG3</accession>
<evidence type="ECO:0000259" key="4">
    <source>
        <dbReference type="PROSITE" id="PS50013"/>
    </source>
</evidence>
<dbReference type="Gene3D" id="2.40.50.40">
    <property type="match status" value="1"/>
</dbReference>
<comment type="caution">
    <text evidence="5">The sequence shown here is derived from an EMBL/GenBank/DDBJ whole genome shotgun (WGS) entry which is preliminary data.</text>
</comment>
<evidence type="ECO:0000313" key="5">
    <source>
        <dbReference type="EMBL" id="PXF40453.1"/>
    </source>
</evidence>
<proteinExistence type="predicted"/>
<dbReference type="InterPro" id="IPR023780">
    <property type="entry name" value="Chromo_domain"/>
</dbReference>
<feature type="compositionally biased region" description="Acidic residues" evidence="3">
    <location>
        <begin position="197"/>
        <end position="209"/>
    </location>
</feature>
<dbReference type="AlphaFoldDB" id="A0A2V3IEG3"/>
<organism evidence="5 6">
    <name type="scientific">Gracilariopsis chorda</name>
    <dbReference type="NCBI Taxonomy" id="448386"/>
    <lineage>
        <taxon>Eukaryota</taxon>
        <taxon>Rhodophyta</taxon>
        <taxon>Florideophyceae</taxon>
        <taxon>Rhodymeniophycidae</taxon>
        <taxon>Gracilariales</taxon>
        <taxon>Gracilariaceae</taxon>
        <taxon>Gracilariopsis</taxon>
    </lineage>
</organism>
<dbReference type="InterPro" id="IPR023779">
    <property type="entry name" value="Chromodomain_CS"/>
</dbReference>
<evidence type="ECO:0000256" key="2">
    <source>
        <dbReference type="ARBA" id="ARBA00023242"/>
    </source>
</evidence>
<feature type="compositionally biased region" description="Polar residues" evidence="3">
    <location>
        <begin position="136"/>
        <end position="148"/>
    </location>
</feature>
<keyword evidence="6" id="KW-1185">Reference proteome</keyword>
<sequence length="295" mass="32881">MTPAQAKQYTRKRKDDIIRTASTRLAKSQRRYKNNFDKAVRFTPSFKAGDTVYLDRAPSGKPQDDIEVITRKLLPRSTGPYQVLSSTSHTVTIEIDGLQDTVAIDRITAAPEPPKPTGSPLDNPEDEPPDAPNSALQDSTHTNEQPSSRSKKLMADPLVNPTATSPPKVISADPLPPSPQDESNDGVPSQSANDDYAPLDEMDLPEEWPVDVPKDAASLPKESAIDRVVNAGIDDDGVVKYRVRWYGYKPSEDTWEPRENIPEKFVLRFWRRMGHTERDLKEGAYVLKSNCQGSR</sequence>
<dbReference type="InterPro" id="IPR016197">
    <property type="entry name" value="Chromo-like_dom_sf"/>
</dbReference>
<dbReference type="Pfam" id="PF00385">
    <property type="entry name" value="Chromo"/>
    <property type="match status" value="1"/>
</dbReference>
<dbReference type="EMBL" id="NBIV01000292">
    <property type="protein sequence ID" value="PXF40453.1"/>
    <property type="molecule type" value="Genomic_DNA"/>
</dbReference>
<dbReference type="Proteomes" id="UP000247409">
    <property type="component" value="Unassembled WGS sequence"/>
</dbReference>
<feature type="region of interest" description="Disordered" evidence="3">
    <location>
        <begin position="1"/>
        <end position="22"/>
    </location>
</feature>
<dbReference type="PROSITE" id="PS50013">
    <property type="entry name" value="CHROMO_2"/>
    <property type="match status" value="1"/>
</dbReference>
<dbReference type="SMART" id="SM00298">
    <property type="entry name" value="CHROMO"/>
    <property type="match status" value="1"/>
</dbReference>
<feature type="region of interest" description="Disordered" evidence="3">
    <location>
        <begin position="108"/>
        <end position="212"/>
    </location>
</feature>
<dbReference type="OrthoDB" id="10267344at2759"/>
<protein>
    <recommendedName>
        <fullName evidence="4">Chromo domain-containing protein</fullName>
    </recommendedName>
</protein>
<dbReference type="GO" id="GO:0005634">
    <property type="term" value="C:nucleus"/>
    <property type="evidence" value="ECO:0007669"/>
    <property type="project" value="UniProtKB-SubCell"/>
</dbReference>
<dbReference type="PROSITE" id="PS00598">
    <property type="entry name" value="CHROMO_1"/>
    <property type="match status" value="1"/>
</dbReference>
<dbReference type="SUPFAM" id="SSF54160">
    <property type="entry name" value="Chromo domain-like"/>
    <property type="match status" value="1"/>
</dbReference>
<evidence type="ECO:0000256" key="3">
    <source>
        <dbReference type="SAM" id="MobiDB-lite"/>
    </source>
</evidence>
<reference evidence="5 6" key="1">
    <citation type="journal article" date="2018" name="Mol. Biol. Evol.">
        <title>Analysis of the draft genome of the red seaweed Gracilariopsis chorda provides insights into genome size evolution in Rhodophyta.</title>
        <authorList>
            <person name="Lee J."/>
            <person name="Yang E.C."/>
            <person name="Graf L."/>
            <person name="Yang J.H."/>
            <person name="Qiu H."/>
            <person name="Zel Zion U."/>
            <person name="Chan C.X."/>
            <person name="Stephens T.G."/>
            <person name="Weber A.P.M."/>
            <person name="Boo G.H."/>
            <person name="Boo S.M."/>
            <person name="Kim K.M."/>
            <person name="Shin Y."/>
            <person name="Jung M."/>
            <person name="Lee S.J."/>
            <person name="Yim H.S."/>
            <person name="Lee J.H."/>
            <person name="Bhattacharya D."/>
            <person name="Yoon H.S."/>
        </authorList>
    </citation>
    <scope>NUCLEOTIDE SEQUENCE [LARGE SCALE GENOMIC DNA]</scope>
    <source>
        <strain evidence="5 6">SKKU-2015</strain>
        <tissue evidence="5">Whole body</tissue>
    </source>
</reference>